<protein>
    <recommendedName>
        <fullName evidence="2">DUF1559 domain-containing protein</fullName>
    </recommendedName>
</protein>
<dbReference type="AlphaFoldDB" id="A0A2H5XB09"/>
<keyword evidence="1" id="KW-1133">Transmembrane helix</keyword>
<organism evidence="3 4">
    <name type="scientific">Candidatus Fervidibacter japonicus</name>
    <dbReference type="NCBI Taxonomy" id="2035412"/>
    <lineage>
        <taxon>Bacteria</taxon>
        <taxon>Candidatus Fervidibacterota</taxon>
        <taxon>Candidatus Fervidibacter</taxon>
    </lineage>
</organism>
<dbReference type="EMBL" id="BEHT01000008">
    <property type="protein sequence ID" value="GBC98297.1"/>
    <property type="molecule type" value="Genomic_DNA"/>
</dbReference>
<keyword evidence="1" id="KW-0812">Transmembrane</keyword>
<evidence type="ECO:0000313" key="4">
    <source>
        <dbReference type="Proteomes" id="UP000236173"/>
    </source>
</evidence>
<dbReference type="SUPFAM" id="SSF54523">
    <property type="entry name" value="Pili subunits"/>
    <property type="match status" value="1"/>
</dbReference>
<dbReference type="Proteomes" id="UP000236173">
    <property type="component" value="Unassembled WGS sequence"/>
</dbReference>
<feature type="domain" description="DUF1559" evidence="2">
    <location>
        <begin position="72"/>
        <end position="142"/>
    </location>
</feature>
<dbReference type="Gene3D" id="3.30.700.10">
    <property type="entry name" value="Glycoprotein, Type 4 Pilin"/>
    <property type="match status" value="1"/>
</dbReference>
<dbReference type="PANTHER" id="PTHR30093">
    <property type="entry name" value="GENERAL SECRETION PATHWAY PROTEIN G"/>
    <property type="match status" value="1"/>
</dbReference>
<dbReference type="Pfam" id="PF07963">
    <property type="entry name" value="N_methyl"/>
    <property type="match status" value="1"/>
</dbReference>
<comment type="caution">
    <text evidence="3">The sequence shown here is derived from an EMBL/GenBank/DDBJ whole genome shotgun (WGS) entry which is preliminary data.</text>
</comment>
<evidence type="ECO:0000259" key="2">
    <source>
        <dbReference type="Pfam" id="PF07596"/>
    </source>
</evidence>
<dbReference type="NCBIfam" id="TIGR02532">
    <property type="entry name" value="IV_pilin_GFxxxE"/>
    <property type="match status" value="1"/>
</dbReference>
<sequence length="287" mass="32720">MRCRLFFPAEGEGRHTPAKRFKGVKAPKGAVVVQCHRSVCDKRTLGFTLIELLVVIAIIAILAAILFPVFSKVREKARQTMCLSNQKQIALAAAQYAQDYDGSYPPRYIDDCGDPSCSVYLGRRQWPSLLLPYVRQRGGAELGRPEGVFRCPSSPIPPTSSTPHYNMSCDKNWNWKGYKWRNVDATLREPEVQAPADTIFITETPNCSGYGRTTIPQCAASWHRVCQPYFVDPQHYNDTWGWHTDISTNDGHLRHNDGLNYIFFDFHVKWSRAETTVKPRNLWLIVK</sequence>
<dbReference type="InterPro" id="IPR045584">
    <property type="entry name" value="Pilin-like"/>
</dbReference>
<reference evidence="4" key="1">
    <citation type="submission" date="2017-09" db="EMBL/GenBank/DDBJ databases">
        <title>Metaegenomics of thermophilic ammonia-oxidizing enrichment culture.</title>
        <authorList>
            <person name="Kato S."/>
            <person name="Suzuki K."/>
        </authorList>
    </citation>
    <scope>NUCLEOTIDE SEQUENCE [LARGE SCALE GENOMIC DNA]</scope>
</reference>
<proteinExistence type="predicted"/>
<evidence type="ECO:0000256" key="1">
    <source>
        <dbReference type="SAM" id="Phobius"/>
    </source>
</evidence>
<dbReference type="InterPro" id="IPR011453">
    <property type="entry name" value="DUF1559"/>
</dbReference>
<accession>A0A2H5XB09</accession>
<name>A0A2H5XB09_9BACT</name>
<keyword evidence="1" id="KW-0472">Membrane</keyword>
<evidence type="ECO:0000313" key="3">
    <source>
        <dbReference type="EMBL" id="GBC98297.1"/>
    </source>
</evidence>
<gene>
    <name evidence="3" type="ORF">HRbin17_00799</name>
</gene>
<dbReference type="InterPro" id="IPR012902">
    <property type="entry name" value="N_methyl_site"/>
</dbReference>
<feature type="transmembrane region" description="Helical" evidence="1">
    <location>
        <begin position="52"/>
        <end position="71"/>
    </location>
</feature>
<dbReference type="Pfam" id="PF07596">
    <property type="entry name" value="SBP_bac_10"/>
    <property type="match status" value="1"/>
</dbReference>